<feature type="domain" description="PIR2-like helical" evidence="4">
    <location>
        <begin position="375"/>
        <end position="500"/>
    </location>
</feature>
<dbReference type="PANTHER" id="PTHR33120">
    <property type="entry name" value="EXPRESSED PROTEIN-RELATED"/>
    <property type="match status" value="1"/>
</dbReference>
<dbReference type="InterPro" id="IPR046527">
    <property type="entry name" value="PIR2-like_helical"/>
</dbReference>
<evidence type="ECO:0000313" key="5">
    <source>
        <dbReference type="EMBL" id="EAY82529.1"/>
    </source>
</evidence>
<evidence type="ECO:0000259" key="3">
    <source>
        <dbReference type="Pfam" id="PF12274"/>
    </source>
</evidence>
<accession>A2ZIU5</accession>
<sequence length="789" mass="88054">MKRRKIAKSTASRGSRSGVKSPNPRSRAANPSRTGGFFSDELRLGRWTCYHGEEEEEKPWLPPADKSSESIREYVAEAARRLPLEEMPELLHCVGAVGYCFGLADPVTNIILNAITHLASDDLEEHLPPLPPPKKRTRRTYNHGWGYISLNSFCGLLAFMKVYFRYLTDNQARHYLYLASYDLLLAIELVHHDRRRCLPRPSLLPDDGRMKIALRIAAVQADHPAPDKLVQTMTAQYPSHLLSPIMDKLRGSELLTTHDVRAIMDLLLARQCLPANMDFLCCPNGDACAHRATNHGTLQVATCIGGGAFARISTEIVTPDHIRPQQLQYISNLTFDDSSAMEMKLSKCSSGGCQLDYDFSSPCEYILSLKMCLLDAIHGFYIRALAVLPTGDDSMRRGRLLRALLVSGHCYGPLDPVSNIILNAVLYDAAYPPQPHEGDGKAELPHDIFDTRAMRDMASCSLDGLVALLCTITTTTTGTPLSKHEAVEYLWSWQCDLTEKLQQTVMAKNPYAAAAMASKHPQHTMLGALLVSFSSEKLDRLRYFLRSISDGSGCVISGDDWEQLNKMIKTQLTTIITTREVLPFNPQALSASLRVSAYVNSHSFARSKLEELLLRYSRQHPWEPRYKLDLICGVEEPRSARCGCYHANFLASAHGSVLKFNGETTVAQTTVRRLFFAEFWDSQPGRFYESHAKPMCCPVQDSSPCFGRCIFCGEASTIVHPPCAARSHLDDDDYAPILDYDVQAAIRGFQKPNQGMLLTWGKLAYESLRLSQLVVNYVGIQVDDIPDAI</sequence>
<dbReference type="EMBL" id="CM000137">
    <property type="protein sequence ID" value="EAY82529.1"/>
    <property type="molecule type" value="Genomic_DNA"/>
</dbReference>
<dbReference type="InterPro" id="IPR022059">
    <property type="entry name" value="DUF3615"/>
</dbReference>
<evidence type="ECO:0000256" key="2">
    <source>
        <dbReference type="SAM" id="Phobius"/>
    </source>
</evidence>
<dbReference type="Pfam" id="PF20235">
    <property type="entry name" value="PIR2-like_helical"/>
    <property type="match status" value="2"/>
</dbReference>
<feature type="domain" description="DUF3615" evidence="3">
    <location>
        <begin position="612"/>
        <end position="721"/>
    </location>
</feature>
<keyword evidence="2" id="KW-0472">Membrane</keyword>
<protein>
    <submittedName>
        <fullName evidence="5">Uncharacterized protein</fullName>
    </submittedName>
</protein>
<keyword evidence="6" id="KW-1185">Reference proteome</keyword>
<name>A2ZIU5_ORYSI</name>
<organism evidence="5 6">
    <name type="scientific">Oryza sativa subsp. indica</name>
    <name type="common">Rice</name>
    <dbReference type="NCBI Taxonomy" id="39946"/>
    <lineage>
        <taxon>Eukaryota</taxon>
        <taxon>Viridiplantae</taxon>
        <taxon>Streptophyta</taxon>
        <taxon>Embryophyta</taxon>
        <taxon>Tracheophyta</taxon>
        <taxon>Spermatophyta</taxon>
        <taxon>Magnoliopsida</taxon>
        <taxon>Liliopsida</taxon>
        <taxon>Poales</taxon>
        <taxon>Poaceae</taxon>
        <taxon>BOP clade</taxon>
        <taxon>Oryzoideae</taxon>
        <taxon>Oryzeae</taxon>
        <taxon>Oryzinae</taxon>
        <taxon>Oryza</taxon>
        <taxon>Oryza sativa</taxon>
    </lineage>
</organism>
<dbReference type="AlphaFoldDB" id="A2ZIU5"/>
<dbReference type="Pfam" id="PF12274">
    <property type="entry name" value="DUF3615"/>
    <property type="match status" value="1"/>
</dbReference>
<evidence type="ECO:0000313" key="6">
    <source>
        <dbReference type="Proteomes" id="UP000007015"/>
    </source>
</evidence>
<feature type="region of interest" description="Disordered" evidence="1">
    <location>
        <begin position="1"/>
        <end position="39"/>
    </location>
</feature>
<dbReference type="PANTHER" id="PTHR33120:SF42">
    <property type="entry name" value="OS12G0105000 PROTEIN"/>
    <property type="match status" value="1"/>
</dbReference>
<dbReference type="Proteomes" id="UP000007015">
    <property type="component" value="Chromosome 12"/>
</dbReference>
<feature type="domain" description="PIR2-like helical" evidence="4">
    <location>
        <begin position="70"/>
        <end position="190"/>
    </location>
</feature>
<dbReference type="HOGENOM" id="CLU_011465_3_0_1"/>
<proteinExistence type="predicted"/>
<dbReference type="Gramene" id="BGIOSGA037124-TA">
    <property type="protein sequence ID" value="BGIOSGA037124-PA"/>
    <property type="gene ID" value="BGIOSGA037124"/>
</dbReference>
<evidence type="ECO:0000256" key="1">
    <source>
        <dbReference type="SAM" id="MobiDB-lite"/>
    </source>
</evidence>
<dbReference type="OMA" id="CCPNGDA"/>
<gene>
    <name evidence="5" type="ORF">OsI_37753</name>
</gene>
<keyword evidence="2" id="KW-0812">Transmembrane</keyword>
<keyword evidence="2" id="KW-1133">Transmembrane helix</keyword>
<feature type="compositionally biased region" description="Polar residues" evidence="1">
    <location>
        <begin position="9"/>
        <end position="33"/>
    </location>
</feature>
<feature type="transmembrane region" description="Helical" evidence="2">
    <location>
        <begin position="144"/>
        <end position="164"/>
    </location>
</feature>
<reference evidence="5 6" key="1">
    <citation type="journal article" date="2005" name="PLoS Biol.">
        <title>The genomes of Oryza sativa: a history of duplications.</title>
        <authorList>
            <person name="Yu J."/>
            <person name="Wang J."/>
            <person name="Lin W."/>
            <person name="Li S."/>
            <person name="Li H."/>
            <person name="Zhou J."/>
            <person name="Ni P."/>
            <person name="Dong W."/>
            <person name="Hu S."/>
            <person name="Zeng C."/>
            <person name="Zhang J."/>
            <person name="Zhang Y."/>
            <person name="Li R."/>
            <person name="Xu Z."/>
            <person name="Li S."/>
            <person name="Li X."/>
            <person name="Zheng H."/>
            <person name="Cong L."/>
            <person name="Lin L."/>
            <person name="Yin J."/>
            <person name="Geng J."/>
            <person name="Li G."/>
            <person name="Shi J."/>
            <person name="Liu J."/>
            <person name="Lv H."/>
            <person name="Li J."/>
            <person name="Wang J."/>
            <person name="Deng Y."/>
            <person name="Ran L."/>
            <person name="Shi X."/>
            <person name="Wang X."/>
            <person name="Wu Q."/>
            <person name="Li C."/>
            <person name="Ren X."/>
            <person name="Wang J."/>
            <person name="Wang X."/>
            <person name="Li D."/>
            <person name="Liu D."/>
            <person name="Zhang X."/>
            <person name="Ji Z."/>
            <person name="Zhao W."/>
            <person name="Sun Y."/>
            <person name="Zhang Z."/>
            <person name="Bao J."/>
            <person name="Han Y."/>
            <person name="Dong L."/>
            <person name="Ji J."/>
            <person name="Chen P."/>
            <person name="Wu S."/>
            <person name="Liu J."/>
            <person name="Xiao Y."/>
            <person name="Bu D."/>
            <person name="Tan J."/>
            <person name="Yang L."/>
            <person name="Ye C."/>
            <person name="Zhang J."/>
            <person name="Xu J."/>
            <person name="Zhou Y."/>
            <person name="Yu Y."/>
            <person name="Zhang B."/>
            <person name="Zhuang S."/>
            <person name="Wei H."/>
            <person name="Liu B."/>
            <person name="Lei M."/>
            <person name="Yu H."/>
            <person name="Li Y."/>
            <person name="Xu H."/>
            <person name="Wei S."/>
            <person name="He X."/>
            <person name="Fang L."/>
            <person name="Zhang Z."/>
            <person name="Zhang Y."/>
            <person name="Huang X."/>
            <person name="Su Z."/>
            <person name="Tong W."/>
            <person name="Li J."/>
            <person name="Tong Z."/>
            <person name="Li S."/>
            <person name="Ye J."/>
            <person name="Wang L."/>
            <person name="Fang L."/>
            <person name="Lei T."/>
            <person name="Chen C."/>
            <person name="Chen H."/>
            <person name="Xu Z."/>
            <person name="Li H."/>
            <person name="Huang H."/>
            <person name="Zhang F."/>
            <person name="Xu H."/>
            <person name="Li N."/>
            <person name="Zhao C."/>
            <person name="Li S."/>
            <person name="Dong L."/>
            <person name="Huang Y."/>
            <person name="Li L."/>
            <person name="Xi Y."/>
            <person name="Qi Q."/>
            <person name="Li W."/>
            <person name="Zhang B."/>
            <person name="Hu W."/>
            <person name="Zhang Y."/>
            <person name="Tian X."/>
            <person name="Jiao Y."/>
            <person name="Liang X."/>
            <person name="Jin J."/>
            <person name="Gao L."/>
            <person name="Zheng W."/>
            <person name="Hao B."/>
            <person name="Liu S."/>
            <person name="Wang W."/>
            <person name="Yuan L."/>
            <person name="Cao M."/>
            <person name="McDermott J."/>
            <person name="Samudrala R."/>
            <person name="Wang J."/>
            <person name="Wong G.K."/>
            <person name="Yang H."/>
        </authorList>
    </citation>
    <scope>NUCLEOTIDE SEQUENCE [LARGE SCALE GENOMIC DNA]</scope>
    <source>
        <strain evidence="6">cv. 93-11</strain>
    </source>
</reference>
<evidence type="ECO:0000259" key="4">
    <source>
        <dbReference type="Pfam" id="PF20235"/>
    </source>
</evidence>